<dbReference type="GO" id="GO:0005737">
    <property type="term" value="C:cytoplasm"/>
    <property type="evidence" value="ECO:0007669"/>
    <property type="project" value="TreeGrafter"/>
</dbReference>
<dbReference type="PRINTS" id="PR01179">
    <property type="entry name" value="ODADCRBXLASE"/>
</dbReference>
<keyword evidence="3 8" id="KW-0663">Pyridoxal phosphate</keyword>
<evidence type="ECO:0000256" key="2">
    <source>
        <dbReference type="ARBA" id="ARBA00008872"/>
    </source>
</evidence>
<keyword evidence="11" id="KW-1185">Reference proteome</keyword>
<dbReference type="InterPro" id="IPR029066">
    <property type="entry name" value="PLP-binding_barrel"/>
</dbReference>
<evidence type="ECO:0000256" key="1">
    <source>
        <dbReference type="ARBA" id="ARBA00001933"/>
    </source>
</evidence>
<dbReference type="InterPro" id="IPR022644">
    <property type="entry name" value="De-COase2_N"/>
</dbReference>
<dbReference type="PROSITE" id="PS00878">
    <property type="entry name" value="ODR_DC_2_1"/>
    <property type="match status" value="1"/>
</dbReference>
<dbReference type="EC" id="4.1.1.17" evidence="6"/>
<comment type="pathway">
    <text evidence="5">Amine and polyamine biosynthesis; putrescine biosynthesis via L-ornithine pathway; putrescine from L-ornithine: step 1/1.</text>
</comment>
<dbReference type="Proteomes" id="UP000295304">
    <property type="component" value="Unassembled WGS sequence"/>
</dbReference>
<organism evidence="10 11">
    <name type="scientific">Varunaivibrio sulfuroxidans</name>
    <dbReference type="NCBI Taxonomy" id="1773489"/>
    <lineage>
        <taxon>Bacteria</taxon>
        <taxon>Pseudomonadati</taxon>
        <taxon>Pseudomonadota</taxon>
        <taxon>Alphaproteobacteria</taxon>
        <taxon>Rhodospirillales</taxon>
        <taxon>Magnetovibrionaceae</taxon>
        <taxon>Varunaivibrio</taxon>
    </lineage>
</organism>
<dbReference type="Gene3D" id="2.40.37.10">
    <property type="entry name" value="Lyase, Ornithine Decarboxylase, Chain A, domain 1"/>
    <property type="match status" value="1"/>
</dbReference>
<dbReference type="Gene3D" id="3.20.20.10">
    <property type="entry name" value="Alanine racemase"/>
    <property type="match status" value="1"/>
</dbReference>
<feature type="domain" description="Orn/DAP/Arg decarboxylase 2 N-terminal" evidence="9">
    <location>
        <begin position="67"/>
        <end position="299"/>
    </location>
</feature>
<evidence type="ECO:0000256" key="7">
    <source>
        <dbReference type="ARBA" id="ARBA00049127"/>
    </source>
</evidence>
<comment type="cofactor">
    <cofactor evidence="1 8">
        <name>pyridoxal 5'-phosphate</name>
        <dbReference type="ChEBI" id="CHEBI:597326"/>
    </cofactor>
</comment>
<evidence type="ECO:0000259" key="9">
    <source>
        <dbReference type="Pfam" id="PF02784"/>
    </source>
</evidence>
<dbReference type="InterPro" id="IPR022653">
    <property type="entry name" value="De-COase2_pyr-phos_BS"/>
</dbReference>
<dbReference type="InterPro" id="IPR000183">
    <property type="entry name" value="Orn/DAP/Arg_de-COase"/>
</dbReference>
<dbReference type="InterPro" id="IPR002433">
    <property type="entry name" value="Orn_de-COase"/>
</dbReference>
<feature type="modified residue" description="N6-(pyridoxal phosphate)lysine" evidence="8">
    <location>
        <position position="88"/>
    </location>
</feature>
<evidence type="ECO:0000313" key="11">
    <source>
        <dbReference type="Proteomes" id="UP000295304"/>
    </source>
</evidence>
<dbReference type="EMBL" id="SLZW01000002">
    <property type="protein sequence ID" value="TCS64331.1"/>
    <property type="molecule type" value="Genomic_DNA"/>
</dbReference>
<feature type="active site" description="Proton donor" evidence="8">
    <location>
        <position position="365"/>
    </location>
</feature>
<comment type="catalytic activity">
    <reaction evidence="7">
        <text>L-ornithine + H(+) = putrescine + CO2</text>
        <dbReference type="Rhea" id="RHEA:22964"/>
        <dbReference type="ChEBI" id="CHEBI:15378"/>
        <dbReference type="ChEBI" id="CHEBI:16526"/>
        <dbReference type="ChEBI" id="CHEBI:46911"/>
        <dbReference type="ChEBI" id="CHEBI:326268"/>
        <dbReference type="EC" id="4.1.1.17"/>
    </reaction>
</comment>
<dbReference type="SUPFAM" id="SSF50621">
    <property type="entry name" value="Alanine racemase C-terminal domain-like"/>
    <property type="match status" value="1"/>
</dbReference>
<dbReference type="Pfam" id="PF02784">
    <property type="entry name" value="Orn_Arg_deC_N"/>
    <property type="match status" value="1"/>
</dbReference>
<sequence length="417" mass="45571">MFATEQGRDALLLRTTVSKKTPISLVPDPVEGVRLPEEQGGLPPRIAEYLARHEVPSPCLIVDVDIIEHNYVSLNRALPLAKIYYAVKANPAREVVARLAALGSHFDTASPNEIDLCLELGVPASRVSYGNTIKKQADIASAYTKGVRLFAFDSAEELEKIAHVAPDASVYCRVLMLCAGAEWPLSRKFGCTLEMARDLLRKARDLGLDPYGVSFHVGSQQTDLHQWDIALGQTADLFAQLKSDGIELRMLNLGGGFPARYRARVNPVEAYAEAVKIALVRRFGHDIPEIIIEPGRSIAGDSGVIQAEVVLTAHKGDEDGRRWVYLDIGKFSGLAETMDEAIKYRFMTPHDGGETVPVVIAGPTCDSADILYEKTPYRMPARLKAGDKVLILSTGAYTTTYSAVNFNGFAPLETICI</sequence>
<protein>
    <recommendedName>
        <fullName evidence="6">ornithine decarboxylase</fullName>
        <ecNumber evidence="6">4.1.1.17</ecNumber>
    </recommendedName>
</protein>
<dbReference type="CDD" id="cd00622">
    <property type="entry name" value="PLPDE_III_ODC"/>
    <property type="match status" value="1"/>
</dbReference>
<name>A0A4V2UP31_9PROT</name>
<gene>
    <name evidence="10" type="ORF">EDD55_102375</name>
</gene>
<dbReference type="PANTHER" id="PTHR11482:SF6">
    <property type="entry name" value="ORNITHINE DECARBOXYLASE 1-RELATED"/>
    <property type="match status" value="1"/>
</dbReference>
<evidence type="ECO:0000256" key="3">
    <source>
        <dbReference type="ARBA" id="ARBA00022898"/>
    </source>
</evidence>
<dbReference type="GO" id="GO:0004586">
    <property type="term" value="F:ornithine decarboxylase activity"/>
    <property type="evidence" value="ECO:0007669"/>
    <property type="project" value="UniProtKB-EC"/>
</dbReference>
<dbReference type="InterPro" id="IPR009006">
    <property type="entry name" value="Ala_racemase/Decarboxylase_C"/>
</dbReference>
<proteinExistence type="inferred from homology"/>
<dbReference type="SUPFAM" id="SSF51419">
    <property type="entry name" value="PLP-binding barrel"/>
    <property type="match status" value="1"/>
</dbReference>
<evidence type="ECO:0000256" key="6">
    <source>
        <dbReference type="ARBA" id="ARBA00034138"/>
    </source>
</evidence>
<evidence type="ECO:0000256" key="8">
    <source>
        <dbReference type="PIRSR" id="PIRSR600183-50"/>
    </source>
</evidence>
<dbReference type="OrthoDB" id="9802241at2"/>
<comment type="caution">
    <text evidence="10">The sequence shown here is derived from an EMBL/GenBank/DDBJ whole genome shotgun (WGS) entry which is preliminary data.</text>
</comment>
<dbReference type="PRINTS" id="PR01182">
    <property type="entry name" value="ORNDCRBXLASE"/>
</dbReference>
<dbReference type="RefSeq" id="WP_132938275.1">
    <property type="nucleotide sequence ID" value="NZ_CP119676.1"/>
</dbReference>
<evidence type="ECO:0000313" key="10">
    <source>
        <dbReference type="EMBL" id="TCS64331.1"/>
    </source>
</evidence>
<evidence type="ECO:0000256" key="4">
    <source>
        <dbReference type="ARBA" id="ARBA00023239"/>
    </source>
</evidence>
<dbReference type="FunFam" id="3.20.20.10:FF:000008">
    <property type="entry name" value="Ornithine decarboxylase"/>
    <property type="match status" value="1"/>
</dbReference>
<dbReference type="AlphaFoldDB" id="A0A4V2UP31"/>
<evidence type="ECO:0000256" key="5">
    <source>
        <dbReference type="ARBA" id="ARBA00034115"/>
    </source>
</evidence>
<dbReference type="FunFam" id="2.40.37.10:FF:000004">
    <property type="entry name" value="Ornithine decarboxylase"/>
    <property type="match status" value="1"/>
</dbReference>
<dbReference type="GO" id="GO:0033387">
    <property type="term" value="P:putrescine biosynthetic process from arginine, via ornithine"/>
    <property type="evidence" value="ECO:0007669"/>
    <property type="project" value="TreeGrafter"/>
</dbReference>
<reference evidence="10 11" key="1">
    <citation type="submission" date="2019-03" db="EMBL/GenBank/DDBJ databases">
        <title>Genomic Encyclopedia of Type Strains, Phase IV (KMG-IV): sequencing the most valuable type-strain genomes for metagenomic binning, comparative biology and taxonomic classification.</title>
        <authorList>
            <person name="Goeker M."/>
        </authorList>
    </citation>
    <scope>NUCLEOTIDE SEQUENCE [LARGE SCALE GENOMIC DNA]</scope>
    <source>
        <strain evidence="10 11">DSM 101688</strain>
    </source>
</reference>
<comment type="similarity">
    <text evidence="2">Belongs to the Orn/Lys/Arg decarboxylase class-II family.</text>
</comment>
<accession>A0A4V2UP31</accession>
<keyword evidence="4" id="KW-0456">Lyase</keyword>
<dbReference type="PANTHER" id="PTHR11482">
    <property type="entry name" value="ARGININE/DIAMINOPIMELATE/ORNITHINE DECARBOXYLASE"/>
    <property type="match status" value="1"/>
</dbReference>